<evidence type="ECO:0000313" key="1">
    <source>
        <dbReference type="EMBL" id="EDI0826665.1"/>
    </source>
</evidence>
<organism evidence="2 3">
    <name type="scientific">Salmonella enterica subsp. enterica serovar Brancaster</name>
    <dbReference type="NCBI Taxonomy" id="2511819"/>
    <lineage>
        <taxon>Bacteria</taxon>
        <taxon>Pseudomonadati</taxon>
        <taxon>Pseudomonadota</taxon>
        <taxon>Gammaproteobacteria</taxon>
        <taxon>Enterobacterales</taxon>
        <taxon>Enterobacteriaceae</taxon>
        <taxon>Salmonella</taxon>
    </lineage>
</organism>
<evidence type="ECO:0000313" key="2">
    <source>
        <dbReference type="EMBL" id="TAD32020.1"/>
    </source>
</evidence>
<dbReference type="InterPro" id="IPR038287">
    <property type="entry name" value="Cse2_sf"/>
</dbReference>
<dbReference type="RefSeq" id="WP_061424642.1">
    <property type="nucleotide sequence ID" value="NZ_CP036166.1"/>
</dbReference>
<dbReference type="NCBIfam" id="TIGR02548">
    <property type="entry name" value="casB_cse2"/>
    <property type="match status" value="1"/>
</dbReference>
<reference evidence="2 3" key="1">
    <citation type="submission" date="2018-04" db="EMBL/GenBank/DDBJ databases">
        <title>Comparative genomic analysis of various Salmonella enterica serotypes in Singapore.</title>
        <authorList>
            <person name="Kohli G.S."/>
            <person name="Zwe Y.H."/>
            <person name="Ding Y."/>
            <person name="Givskov M."/>
            <person name="Liang Y."/>
        </authorList>
    </citation>
    <scope>NUCLEOTIDE SEQUENCE [LARGE SCALE GENOMIC DNA]</scope>
    <source>
        <strain evidence="3">sg_m29</strain>
        <strain evidence="2">Sg_m29</strain>
    </source>
</reference>
<dbReference type="Proteomes" id="UP000291398">
    <property type="component" value="Unassembled WGS sequence"/>
</dbReference>
<gene>
    <name evidence="2" type="primary">casB</name>
    <name evidence="1" type="ORF">CC874_02595</name>
    <name evidence="2" type="ORF">DBZ80_11520</name>
</gene>
<reference evidence="1" key="2">
    <citation type="submission" date="2018-07" db="EMBL/GenBank/DDBJ databases">
        <authorList>
            <person name="Ashton P.M."/>
            <person name="Dallman T."/>
            <person name="Nair S."/>
            <person name="De Pinna E."/>
            <person name="Peters T."/>
            <person name="Grant K."/>
        </authorList>
    </citation>
    <scope>NUCLEOTIDE SEQUENCE</scope>
    <source>
        <strain evidence="1">348754</strain>
    </source>
</reference>
<dbReference type="Gene3D" id="1.10.520.40">
    <property type="entry name" value="CRISPR-associated protein Cse2"/>
    <property type="match status" value="1"/>
</dbReference>
<dbReference type="InterPro" id="IPR013382">
    <property type="entry name" value="CRISPR-assoc_prot_Cse2"/>
</dbReference>
<comment type="caution">
    <text evidence="2">The sequence shown here is derived from an EMBL/GenBank/DDBJ whole genome shotgun (WGS) entry which is preliminary data.</text>
</comment>
<accession>A0A4V2HNS9</accession>
<sequence>MSIVTKDDKATLLQWHEELQEKRELRASLRRSKTVNDACLAEGLHSLLMQTHSLWKNKAPWNVTALAITAALAAHIKFIDEQKSFAAQLGQKKGGDTPVMSKLRFSHLLAVKTPDELLRQLRRAVKLLDGSVNLFSLADDIFCWCQEQNDLLNHHRRQQRPTEFLRIRWALEYYQAGDGDTDNDNEQD</sequence>
<name>A0A4V2HNS9_SALET</name>
<dbReference type="EMBL" id="AAMJTU010000003">
    <property type="protein sequence ID" value="EDI0826665.1"/>
    <property type="molecule type" value="Genomic_DNA"/>
</dbReference>
<protein>
    <submittedName>
        <fullName evidence="2">Type I-E CRISPR-associated protein Cse2/CasB</fullName>
    </submittedName>
</protein>
<evidence type="ECO:0000313" key="3">
    <source>
        <dbReference type="Proteomes" id="UP000291398"/>
    </source>
</evidence>
<dbReference type="EMBL" id="QAUO01000027">
    <property type="protein sequence ID" value="TAD32020.1"/>
    <property type="molecule type" value="Genomic_DNA"/>
</dbReference>
<dbReference type="AlphaFoldDB" id="A0A4V2HNS9"/>
<dbReference type="Pfam" id="PF09485">
    <property type="entry name" value="CRISPR_Cse2"/>
    <property type="match status" value="1"/>
</dbReference>
<proteinExistence type="predicted"/>
<dbReference type="CDD" id="cd09731">
    <property type="entry name" value="Cse2_I-E"/>
    <property type="match status" value="1"/>
</dbReference>